<keyword evidence="1" id="KW-0472">Membrane</keyword>
<keyword evidence="1" id="KW-1133">Transmembrane helix</keyword>
<keyword evidence="1" id="KW-0812">Transmembrane</keyword>
<keyword evidence="3" id="KW-1185">Reference proteome</keyword>
<dbReference type="RefSeq" id="WP_327608725.1">
    <property type="nucleotide sequence ID" value="NZ_JARZFX010000011.1"/>
</dbReference>
<organism evidence="2 3">
    <name type="scientific">Virgibacillus tibetensis</name>
    <dbReference type="NCBI Taxonomy" id="3042313"/>
    <lineage>
        <taxon>Bacteria</taxon>
        <taxon>Bacillati</taxon>
        <taxon>Bacillota</taxon>
        <taxon>Bacilli</taxon>
        <taxon>Bacillales</taxon>
        <taxon>Bacillaceae</taxon>
        <taxon>Virgibacillus</taxon>
    </lineage>
</organism>
<name>A0ABU6KIM5_9BACI</name>
<dbReference type="EMBL" id="JARZFX010000011">
    <property type="protein sequence ID" value="MEC5425172.1"/>
    <property type="molecule type" value="Genomic_DNA"/>
</dbReference>
<sequence length="469" mass="51440">MQAATISNYTTSNRIGVTETQIIYHGQGMQEKLEVPKAEVSLDDLFSGDTFYGDQMRIEYDMWKAENPDQDFSFESYRMAAVNMNAFEYESIKGQQFNKEFWVNIGALVVIVGATVICPPAALALGAVYGSLEITTAVSGKDWISGRELNTGERWFRGALAPLDIIPGVAGMKKFSSGVRVSNQAADMGQFGLKAGVKTSFQRELNHVGNLVIEAGKQSQVRLQSARNVLNDTARLAKDKLARDAADLGRLADTAITNAKNITSTRNVLAFDQVGQVKVPVENTHFFENKIKGWNKAEGVNIKGTGEASKIASGPNPISNYDDFYSYEYNSFNNPGALAEFRGQPNKNFYGGRYNMKVLTEPKIFYRAGDINSPLGQWFTETPPSSVAEVRIDTAVKEQWIDKNGVLSGTSRLNTVFKIEIPAGTTIYKGPVGNQGGIYQGGLDIIQIYIKEPWNIEEGVSVIGSSPLK</sequence>
<evidence type="ECO:0000313" key="2">
    <source>
        <dbReference type="EMBL" id="MEC5425172.1"/>
    </source>
</evidence>
<comment type="caution">
    <text evidence="2">The sequence shown here is derived from an EMBL/GenBank/DDBJ whole genome shotgun (WGS) entry which is preliminary data.</text>
</comment>
<protein>
    <submittedName>
        <fullName evidence="2">Uncharacterized protein</fullName>
    </submittedName>
</protein>
<reference evidence="2 3" key="1">
    <citation type="journal article" date="2024" name="Int. J. Syst. Evol. Microbiol.">
        <title>Virgibacillus tibetensis sp. nov., isolated from salt lake on the Tibetan Plateau of China.</title>
        <authorList>
            <person name="Phurbu D."/>
            <person name="Liu Z.-X."/>
            <person name="Wang R."/>
            <person name="Zheng Y.-Y."/>
            <person name="Liu H.-C."/>
            <person name="Zhou Y.-G."/>
            <person name="Yu Y.-J."/>
            <person name="Li A.-H."/>
        </authorList>
    </citation>
    <scope>NUCLEOTIDE SEQUENCE [LARGE SCALE GENOMIC DNA]</scope>
    <source>
        <strain evidence="2 3">C22-A2</strain>
    </source>
</reference>
<feature type="transmembrane region" description="Helical" evidence="1">
    <location>
        <begin position="101"/>
        <end position="129"/>
    </location>
</feature>
<gene>
    <name evidence="2" type="ORF">QGM71_16930</name>
</gene>
<accession>A0ABU6KIM5</accession>
<dbReference type="Proteomes" id="UP001335737">
    <property type="component" value="Unassembled WGS sequence"/>
</dbReference>
<proteinExistence type="predicted"/>
<evidence type="ECO:0000256" key="1">
    <source>
        <dbReference type="SAM" id="Phobius"/>
    </source>
</evidence>
<evidence type="ECO:0000313" key="3">
    <source>
        <dbReference type="Proteomes" id="UP001335737"/>
    </source>
</evidence>